<reference evidence="1" key="1">
    <citation type="submission" date="2019-10" db="EMBL/GenBank/DDBJ databases">
        <authorList>
            <consortium name="DOE Joint Genome Institute"/>
            <person name="Kuo A."/>
            <person name="Miyauchi S."/>
            <person name="Kiss E."/>
            <person name="Drula E."/>
            <person name="Kohler A."/>
            <person name="Sanchez-Garcia M."/>
            <person name="Andreopoulos B."/>
            <person name="Barry K.W."/>
            <person name="Bonito G."/>
            <person name="Buee M."/>
            <person name="Carver A."/>
            <person name="Chen C."/>
            <person name="Cichocki N."/>
            <person name="Clum A."/>
            <person name="Culley D."/>
            <person name="Crous P.W."/>
            <person name="Fauchery L."/>
            <person name="Girlanda M."/>
            <person name="Hayes R."/>
            <person name="Keri Z."/>
            <person name="LaButti K."/>
            <person name="Lipzen A."/>
            <person name="Lombard V."/>
            <person name="Magnuson J."/>
            <person name="Maillard F."/>
            <person name="Morin E."/>
            <person name="Murat C."/>
            <person name="Nolan M."/>
            <person name="Ohm R."/>
            <person name="Pangilinan J."/>
            <person name="Pereira M."/>
            <person name="Perotto S."/>
            <person name="Peter M."/>
            <person name="Riley R."/>
            <person name="Sitrit Y."/>
            <person name="Stielow B."/>
            <person name="Szollosi G."/>
            <person name="Zifcakova L."/>
            <person name="Stursova M."/>
            <person name="Spatafora J.W."/>
            <person name="Tedersoo L."/>
            <person name="Vaario L.-M."/>
            <person name="Yamada A."/>
            <person name="Yan M."/>
            <person name="Wang P."/>
            <person name="Xu J."/>
            <person name="Bruns T."/>
            <person name="Baldrian P."/>
            <person name="Vilgalys R."/>
            <person name="Henrissat B."/>
            <person name="Grigoriev I.V."/>
            <person name="Hibbett D."/>
            <person name="Nagy L.G."/>
            <person name="Martin F.M."/>
        </authorList>
    </citation>
    <scope>NUCLEOTIDE SEQUENCE</scope>
    <source>
        <strain evidence="1">BED1</strain>
    </source>
</reference>
<keyword evidence="2" id="KW-1185">Reference proteome</keyword>
<protein>
    <submittedName>
        <fullName evidence="1">Uncharacterized protein</fullName>
    </submittedName>
</protein>
<sequence>MNDSNFMKMIQMSQSLARKLRKANRSAATAVTAFTDLDSTVSPEQRKMWESEECVAQETRITDPSAMDIFDVRLEKVELELLQSMPACDRTQGRTATWLARGLKIQEAQIGLGQEMRKIGWRPTDIQRLAL</sequence>
<gene>
    <name evidence="1" type="ORF">L210DRAFT_3310469</name>
</gene>
<evidence type="ECO:0000313" key="1">
    <source>
        <dbReference type="EMBL" id="KAF8431016.1"/>
    </source>
</evidence>
<proteinExistence type="predicted"/>
<dbReference type="Proteomes" id="UP001194468">
    <property type="component" value="Unassembled WGS sequence"/>
</dbReference>
<reference evidence="1" key="2">
    <citation type="journal article" date="2020" name="Nat. Commun.">
        <title>Large-scale genome sequencing of mycorrhizal fungi provides insights into the early evolution of symbiotic traits.</title>
        <authorList>
            <person name="Miyauchi S."/>
            <person name="Kiss E."/>
            <person name="Kuo A."/>
            <person name="Drula E."/>
            <person name="Kohler A."/>
            <person name="Sanchez-Garcia M."/>
            <person name="Morin E."/>
            <person name="Andreopoulos B."/>
            <person name="Barry K.W."/>
            <person name="Bonito G."/>
            <person name="Buee M."/>
            <person name="Carver A."/>
            <person name="Chen C."/>
            <person name="Cichocki N."/>
            <person name="Clum A."/>
            <person name="Culley D."/>
            <person name="Crous P.W."/>
            <person name="Fauchery L."/>
            <person name="Girlanda M."/>
            <person name="Hayes R.D."/>
            <person name="Keri Z."/>
            <person name="LaButti K."/>
            <person name="Lipzen A."/>
            <person name="Lombard V."/>
            <person name="Magnuson J."/>
            <person name="Maillard F."/>
            <person name="Murat C."/>
            <person name="Nolan M."/>
            <person name="Ohm R.A."/>
            <person name="Pangilinan J."/>
            <person name="Pereira M.F."/>
            <person name="Perotto S."/>
            <person name="Peter M."/>
            <person name="Pfister S."/>
            <person name="Riley R."/>
            <person name="Sitrit Y."/>
            <person name="Stielow J.B."/>
            <person name="Szollosi G."/>
            <person name="Zifcakova L."/>
            <person name="Stursova M."/>
            <person name="Spatafora J.W."/>
            <person name="Tedersoo L."/>
            <person name="Vaario L.M."/>
            <person name="Yamada A."/>
            <person name="Yan M."/>
            <person name="Wang P."/>
            <person name="Xu J."/>
            <person name="Bruns T."/>
            <person name="Baldrian P."/>
            <person name="Vilgalys R."/>
            <person name="Dunand C."/>
            <person name="Henrissat B."/>
            <person name="Grigoriev I.V."/>
            <person name="Hibbett D."/>
            <person name="Nagy L.G."/>
            <person name="Martin F.M."/>
        </authorList>
    </citation>
    <scope>NUCLEOTIDE SEQUENCE</scope>
    <source>
        <strain evidence="1">BED1</strain>
    </source>
</reference>
<evidence type="ECO:0000313" key="2">
    <source>
        <dbReference type="Proteomes" id="UP001194468"/>
    </source>
</evidence>
<feature type="non-terminal residue" evidence="1">
    <location>
        <position position="1"/>
    </location>
</feature>
<comment type="caution">
    <text evidence="1">The sequence shown here is derived from an EMBL/GenBank/DDBJ whole genome shotgun (WGS) entry which is preliminary data.</text>
</comment>
<dbReference type="EMBL" id="WHUW01000054">
    <property type="protein sequence ID" value="KAF8431016.1"/>
    <property type="molecule type" value="Genomic_DNA"/>
</dbReference>
<accession>A0AAD4BHW6</accession>
<organism evidence="1 2">
    <name type="scientific">Boletus edulis BED1</name>
    <dbReference type="NCBI Taxonomy" id="1328754"/>
    <lineage>
        <taxon>Eukaryota</taxon>
        <taxon>Fungi</taxon>
        <taxon>Dikarya</taxon>
        <taxon>Basidiomycota</taxon>
        <taxon>Agaricomycotina</taxon>
        <taxon>Agaricomycetes</taxon>
        <taxon>Agaricomycetidae</taxon>
        <taxon>Boletales</taxon>
        <taxon>Boletineae</taxon>
        <taxon>Boletaceae</taxon>
        <taxon>Boletoideae</taxon>
        <taxon>Boletus</taxon>
    </lineage>
</organism>
<dbReference type="AlphaFoldDB" id="A0AAD4BHW6"/>
<name>A0AAD4BHW6_BOLED</name>